<feature type="disulfide bond" evidence="6">
    <location>
        <begin position="86"/>
        <end position="102"/>
    </location>
</feature>
<dbReference type="EnsemblMetazoa" id="XM_014398959.2">
    <property type="protein sequence ID" value="XP_014254445.1"/>
    <property type="gene ID" value="LOC106669461"/>
</dbReference>
<dbReference type="GO" id="GO:0004623">
    <property type="term" value="F:phospholipase A2 activity"/>
    <property type="evidence" value="ECO:0007669"/>
    <property type="project" value="UniProtKB-EC"/>
</dbReference>
<dbReference type="InterPro" id="IPR036444">
    <property type="entry name" value="PLipase_A2_dom_sf"/>
</dbReference>
<keyword evidence="5 8" id="KW-0106">Calcium</keyword>
<dbReference type="AlphaFoldDB" id="A0A8I6RZF1"/>
<dbReference type="EnsemblMetazoa" id="XM_014398958.2">
    <property type="protein sequence ID" value="XP_014254444.1"/>
    <property type="gene ID" value="LOC106669461"/>
</dbReference>
<evidence type="ECO:0000256" key="7">
    <source>
        <dbReference type="RuleBase" id="RU003654"/>
    </source>
</evidence>
<keyword evidence="8" id="KW-0443">Lipid metabolism</keyword>
<dbReference type="GO" id="GO:0006644">
    <property type="term" value="P:phospholipid metabolic process"/>
    <property type="evidence" value="ECO:0007669"/>
    <property type="project" value="InterPro"/>
</dbReference>
<evidence type="ECO:0000256" key="1">
    <source>
        <dbReference type="ARBA" id="ARBA00004613"/>
    </source>
</evidence>
<evidence type="ECO:0000256" key="4">
    <source>
        <dbReference type="PIRSR" id="PIRSR601211-1"/>
    </source>
</evidence>
<keyword evidence="8" id="KW-0378">Hydrolase</keyword>
<reference evidence="10" key="1">
    <citation type="submission" date="2022-01" db="UniProtKB">
        <authorList>
            <consortium name="EnsemblMetazoa"/>
        </authorList>
    </citation>
    <scope>IDENTIFICATION</scope>
</reference>
<dbReference type="InterPro" id="IPR001211">
    <property type="entry name" value="PLA2"/>
</dbReference>
<dbReference type="InterPro" id="IPR033113">
    <property type="entry name" value="PLA2_histidine"/>
</dbReference>
<evidence type="ECO:0000256" key="2">
    <source>
        <dbReference type="ARBA" id="ARBA00022525"/>
    </source>
</evidence>
<dbReference type="Proteomes" id="UP000494040">
    <property type="component" value="Unassembled WGS sequence"/>
</dbReference>
<dbReference type="RefSeq" id="XP_014254444.1">
    <property type="nucleotide sequence ID" value="XM_014398958.2"/>
</dbReference>
<dbReference type="GO" id="GO:0005509">
    <property type="term" value="F:calcium ion binding"/>
    <property type="evidence" value="ECO:0007669"/>
    <property type="project" value="InterPro"/>
</dbReference>
<dbReference type="OMA" id="ASCQHSK"/>
<dbReference type="GeneID" id="106669461"/>
<evidence type="ECO:0000256" key="8">
    <source>
        <dbReference type="RuleBase" id="RU361236"/>
    </source>
</evidence>
<dbReference type="SMART" id="SM00085">
    <property type="entry name" value="PA2c"/>
    <property type="match status" value="1"/>
</dbReference>
<name>A0A8I6RZF1_CIMLE</name>
<dbReference type="KEGG" id="clec:106669461"/>
<evidence type="ECO:0000256" key="6">
    <source>
        <dbReference type="PIRSR" id="PIRSR601211-3"/>
    </source>
</evidence>
<dbReference type="InterPro" id="IPR033112">
    <property type="entry name" value="PLA2_Asp_AS"/>
</dbReference>
<keyword evidence="3 6" id="KW-1015">Disulfide bond</keyword>
<dbReference type="EnsemblMetazoa" id="XM_014398961.2">
    <property type="protein sequence ID" value="XP_014254447.1"/>
    <property type="gene ID" value="LOC106669461"/>
</dbReference>
<comment type="catalytic activity">
    <reaction evidence="8">
        <text>a 1,2-diacyl-sn-glycero-3-phosphocholine + H2O = a 1-acyl-sn-glycero-3-phosphocholine + a fatty acid + H(+)</text>
        <dbReference type="Rhea" id="RHEA:15801"/>
        <dbReference type="ChEBI" id="CHEBI:15377"/>
        <dbReference type="ChEBI" id="CHEBI:15378"/>
        <dbReference type="ChEBI" id="CHEBI:28868"/>
        <dbReference type="ChEBI" id="CHEBI:57643"/>
        <dbReference type="ChEBI" id="CHEBI:58168"/>
        <dbReference type="EC" id="3.1.1.4"/>
    </reaction>
</comment>
<keyword evidence="5" id="KW-0479">Metal-binding</keyword>
<dbReference type="SUPFAM" id="SSF48619">
    <property type="entry name" value="Phospholipase A2, PLA2"/>
    <property type="match status" value="1"/>
</dbReference>
<dbReference type="PROSITE" id="PS00118">
    <property type="entry name" value="PA2_HIS"/>
    <property type="match status" value="1"/>
</dbReference>
<evidence type="ECO:0000313" key="10">
    <source>
        <dbReference type="EnsemblMetazoa" id="XP_014254444.1"/>
    </source>
</evidence>
<dbReference type="GO" id="GO:0050482">
    <property type="term" value="P:arachidonate secretion"/>
    <property type="evidence" value="ECO:0007669"/>
    <property type="project" value="InterPro"/>
</dbReference>
<evidence type="ECO:0000313" key="11">
    <source>
        <dbReference type="Proteomes" id="UP000494040"/>
    </source>
</evidence>
<sequence length="187" mass="21134">MDSQTVIIIFIAFLTIRPTISVKYRRLNSTDIQVFLSRSNDPFGASAELKDVGQARGKRSVVNLYNVVSCATGCNPLSYKGYGCYCGFLGSGYPKDPIDSCCKMHDACYNAANCPMFLEYFVPYYWTCINHRPLCGRSSNGRRYSCGERLCECDRRLAECLARYPCPRSKAVCTSSPWRLLQNFIML</sequence>
<keyword evidence="2 8" id="KW-0964">Secreted</keyword>
<dbReference type="GO" id="GO:0005576">
    <property type="term" value="C:extracellular region"/>
    <property type="evidence" value="ECO:0007669"/>
    <property type="project" value="UniProtKB-SubCell"/>
</dbReference>
<dbReference type="PROSITE" id="PS00119">
    <property type="entry name" value="PA2_ASP"/>
    <property type="match status" value="1"/>
</dbReference>
<keyword evidence="11" id="KW-1185">Reference proteome</keyword>
<feature type="binding site" evidence="5">
    <location>
        <position position="87"/>
    </location>
    <ligand>
        <name>Ca(2+)</name>
        <dbReference type="ChEBI" id="CHEBI:29108"/>
    </ligand>
</feature>
<evidence type="ECO:0000256" key="3">
    <source>
        <dbReference type="ARBA" id="ARBA00023157"/>
    </source>
</evidence>
<comment type="subcellular location">
    <subcellularLocation>
        <location evidence="1 8">Secreted</location>
    </subcellularLocation>
</comment>
<feature type="binding site" evidence="5">
    <location>
        <position position="106"/>
    </location>
    <ligand>
        <name>Ca(2+)</name>
        <dbReference type="ChEBI" id="CHEBI:29108"/>
    </ligand>
</feature>
<dbReference type="Pfam" id="PF00068">
    <property type="entry name" value="Phospholip_A2_1"/>
    <property type="match status" value="1"/>
</dbReference>
<dbReference type="PANTHER" id="PTHR11716">
    <property type="entry name" value="PHOSPHOLIPASE A2 FAMILY MEMBER"/>
    <property type="match status" value="1"/>
</dbReference>
<dbReference type="EC" id="3.1.1.4" evidence="8"/>
<organism evidence="10 11">
    <name type="scientific">Cimex lectularius</name>
    <name type="common">Bed bug</name>
    <name type="synonym">Acanthia lectularia</name>
    <dbReference type="NCBI Taxonomy" id="79782"/>
    <lineage>
        <taxon>Eukaryota</taxon>
        <taxon>Metazoa</taxon>
        <taxon>Ecdysozoa</taxon>
        <taxon>Arthropoda</taxon>
        <taxon>Hexapoda</taxon>
        <taxon>Insecta</taxon>
        <taxon>Pterygota</taxon>
        <taxon>Neoptera</taxon>
        <taxon>Paraneoptera</taxon>
        <taxon>Hemiptera</taxon>
        <taxon>Heteroptera</taxon>
        <taxon>Panheteroptera</taxon>
        <taxon>Cimicomorpha</taxon>
        <taxon>Cimicidae</taxon>
        <taxon>Cimex</taxon>
    </lineage>
</organism>
<feature type="active site" evidence="4">
    <location>
        <position position="154"/>
    </location>
</feature>
<proteinExistence type="inferred from homology"/>
<evidence type="ECO:0000256" key="5">
    <source>
        <dbReference type="PIRSR" id="PIRSR601211-2"/>
    </source>
</evidence>
<dbReference type="CDD" id="cd00125">
    <property type="entry name" value="PLA2c"/>
    <property type="match status" value="1"/>
</dbReference>
<accession>A0A8I6RZF1</accession>
<feature type="domain" description="Phospholipase A2-like central" evidence="9">
    <location>
        <begin position="60"/>
        <end position="182"/>
    </location>
</feature>
<dbReference type="PANTHER" id="PTHR11716:SF107">
    <property type="entry name" value="PHOSPHOLIPASE A2"/>
    <property type="match status" value="1"/>
</dbReference>
<feature type="disulfide bond" evidence="6">
    <location>
        <begin position="101"/>
        <end position="160"/>
    </location>
</feature>
<dbReference type="RefSeq" id="XP_014254445.1">
    <property type="nucleotide sequence ID" value="XM_014398959.2"/>
</dbReference>
<comment type="similarity">
    <text evidence="7">Belongs to the phospholipase A2 family.</text>
</comment>
<dbReference type="GO" id="GO:0016042">
    <property type="term" value="P:lipid catabolic process"/>
    <property type="evidence" value="ECO:0007669"/>
    <property type="project" value="InterPro"/>
</dbReference>
<dbReference type="PRINTS" id="PR00389">
    <property type="entry name" value="PHPHLIPASEA2"/>
</dbReference>
<feature type="disulfide bond" evidence="6">
    <location>
        <begin position="108"/>
        <end position="153"/>
    </location>
</feature>
<protein>
    <recommendedName>
        <fullName evidence="8">Phospholipase A2</fullName>
        <ecNumber evidence="8">3.1.1.4</ecNumber>
    </recommendedName>
</protein>
<evidence type="ECO:0000259" key="9">
    <source>
        <dbReference type="SMART" id="SM00085"/>
    </source>
</evidence>
<dbReference type="OrthoDB" id="5841574at2759"/>
<feature type="disulfide bond" evidence="6">
    <location>
        <begin position="135"/>
        <end position="151"/>
    </location>
</feature>
<comment type="cofactor">
    <cofactor evidence="5">
        <name>Ca(2+)</name>
        <dbReference type="ChEBI" id="CHEBI:29108"/>
    </cofactor>
    <text evidence="5">Binds 1 Ca(2+) ion per subunit.</text>
</comment>
<feature type="active site" evidence="4">
    <location>
        <position position="105"/>
    </location>
</feature>
<feature type="binding site" evidence="5">
    <location>
        <position position="85"/>
    </location>
    <ligand>
        <name>Ca(2+)</name>
        <dbReference type="ChEBI" id="CHEBI:29108"/>
    </ligand>
</feature>
<dbReference type="Gene3D" id="1.20.90.10">
    <property type="entry name" value="Phospholipase A2 domain"/>
    <property type="match status" value="1"/>
</dbReference>
<dbReference type="InterPro" id="IPR016090">
    <property type="entry name" value="PLA2-like_dom"/>
</dbReference>
<dbReference type="RefSeq" id="XP_014254447.1">
    <property type="nucleotide sequence ID" value="XM_014398961.2"/>
</dbReference>